<evidence type="ECO:0000313" key="3">
    <source>
        <dbReference type="EMBL" id="HIZ71767.1"/>
    </source>
</evidence>
<name>A0A9D2JYX7_9LACT</name>
<keyword evidence="1" id="KW-0175">Coiled coil</keyword>
<dbReference type="Proteomes" id="UP000824106">
    <property type="component" value="Unassembled WGS sequence"/>
</dbReference>
<evidence type="ECO:0000256" key="1">
    <source>
        <dbReference type="SAM" id="Coils"/>
    </source>
</evidence>
<dbReference type="AlphaFoldDB" id="A0A9D2JYX7"/>
<feature type="compositionally biased region" description="Acidic residues" evidence="2">
    <location>
        <begin position="243"/>
        <end position="253"/>
    </location>
</feature>
<protein>
    <recommendedName>
        <fullName evidence="5">MapZ extracellular domain-containing protein</fullName>
    </recommendedName>
</protein>
<accession>A0A9D2JYX7</accession>
<evidence type="ECO:0008006" key="5">
    <source>
        <dbReference type="Google" id="ProtNLM"/>
    </source>
</evidence>
<reference evidence="3" key="2">
    <citation type="submission" date="2021-04" db="EMBL/GenBank/DDBJ databases">
        <authorList>
            <person name="Gilroy R."/>
        </authorList>
    </citation>
    <scope>NUCLEOTIDE SEQUENCE</scope>
    <source>
        <strain evidence="3">CHK169-4300</strain>
    </source>
</reference>
<feature type="compositionally biased region" description="Acidic residues" evidence="2">
    <location>
        <begin position="310"/>
        <end position="344"/>
    </location>
</feature>
<feature type="coiled-coil region" evidence="1">
    <location>
        <begin position="33"/>
        <end position="90"/>
    </location>
</feature>
<evidence type="ECO:0000313" key="4">
    <source>
        <dbReference type="Proteomes" id="UP000824106"/>
    </source>
</evidence>
<organism evidence="3 4">
    <name type="scientific">Candidatus Atopostipes pullistercoris</name>
    <dbReference type="NCBI Taxonomy" id="2838467"/>
    <lineage>
        <taxon>Bacteria</taxon>
        <taxon>Bacillati</taxon>
        <taxon>Bacillota</taxon>
        <taxon>Bacilli</taxon>
        <taxon>Lactobacillales</taxon>
        <taxon>Carnobacteriaceae</taxon>
        <taxon>Atopostipes</taxon>
    </lineage>
</organism>
<sequence length="344" mass="39389">MKGKKFYVFLGVILLIGVSAVHFYRQKQSERYLEFEAYEIENIEKEIASLYNEEKTDLSDKLSTEQLDNIQEELEELKNKEYSLENQQRLDKVEEEYLMAKAMDELQTDIKGLFIEEGIIKKDLTLDEVINLEEQIGEFQEKVVYYDRNQTTLADAKEQVNVIQAAKSYIDDLFEEDSVRIDVTRENEEEALELIQKIKNEEAREELLARAEIINLALTEAEEALALEEALAEEEAAAQQALEEAEELEETSEQTEWQPNQSETWNNSGNTGNTNNTNNTSNWRPPSNSSGSETTSQGNSQPSNPSSEETTNEAEDEETDTSSEVELEPEEPPAEQEEDTNEEQ</sequence>
<proteinExistence type="predicted"/>
<feature type="compositionally biased region" description="Low complexity" evidence="2">
    <location>
        <begin position="264"/>
        <end position="309"/>
    </location>
</feature>
<dbReference type="EMBL" id="DXAZ01000140">
    <property type="protein sequence ID" value="HIZ71767.1"/>
    <property type="molecule type" value="Genomic_DNA"/>
</dbReference>
<feature type="region of interest" description="Disordered" evidence="2">
    <location>
        <begin position="231"/>
        <end position="344"/>
    </location>
</feature>
<evidence type="ECO:0000256" key="2">
    <source>
        <dbReference type="SAM" id="MobiDB-lite"/>
    </source>
</evidence>
<reference evidence="3" key="1">
    <citation type="journal article" date="2021" name="PeerJ">
        <title>Extensive microbial diversity within the chicken gut microbiome revealed by metagenomics and culture.</title>
        <authorList>
            <person name="Gilroy R."/>
            <person name="Ravi A."/>
            <person name="Getino M."/>
            <person name="Pursley I."/>
            <person name="Horton D.L."/>
            <person name="Alikhan N.F."/>
            <person name="Baker D."/>
            <person name="Gharbi K."/>
            <person name="Hall N."/>
            <person name="Watson M."/>
            <person name="Adriaenssens E.M."/>
            <person name="Foster-Nyarko E."/>
            <person name="Jarju S."/>
            <person name="Secka A."/>
            <person name="Antonio M."/>
            <person name="Oren A."/>
            <person name="Chaudhuri R.R."/>
            <person name="La Ragione R."/>
            <person name="Hildebrand F."/>
            <person name="Pallen M.J."/>
        </authorList>
    </citation>
    <scope>NUCLEOTIDE SEQUENCE</scope>
    <source>
        <strain evidence="3">CHK169-4300</strain>
    </source>
</reference>
<gene>
    <name evidence="3" type="ORF">H9808_08415</name>
</gene>
<comment type="caution">
    <text evidence="3">The sequence shown here is derived from an EMBL/GenBank/DDBJ whole genome shotgun (WGS) entry which is preliminary data.</text>
</comment>